<dbReference type="GO" id="GO:0016887">
    <property type="term" value="F:ATP hydrolysis activity"/>
    <property type="evidence" value="ECO:0007669"/>
    <property type="project" value="RHEA"/>
</dbReference>
<comment type="catalytic activity">
    <reaction evidence="8">
        <text>Couples ATP hydrolysis with the unwinding of duplex DNA by translocating in the 3'-5' direction.</text>
        <dbReference type="EC" id="5.6.2.4"/>
    </reaction>
</comment>
<evidence type="ECO:0000313" key="17">
    <source>
        <dbReference type="Proteomes" id="UP000075573"/>
    </source>
</evidence>
<dbReference type="RefSeq" id="WP_062497334.1">
    <property type="nucleotide sequence ID" value="NZ_LHZB01000118.1"/>
</dbReference>
<dbReference type="Proteomes" id="UP000075573">
    <property type="component" value="Unassembled WGS sequence"/>
</dbReference>
<feature type="region of interest" description="Disordered" evidence="13">
    <location>
        <begin position="12"/>
        <end position="46"/>
    </location>
</feature>
<dbReference type="InterPro" id="IPR000212">
    <property type="entry name" value="DNA_helicase_UvrD/REP"/>
</dbReference>
<dbReference type="GO" id="GO:0005524">
    <property type="term" value="F:ATP binding"/>
    <property type="evidence" value="ECO:0007669"/>
    <property type="project" value="UniProtKB-UniRule"/>
</dbReference>
<dbReference type="PANTHER" id="PTHR11070">
    <property type="entry name" value="UVRD / RECB / PCRA DNA HELICASE FAMILY MEMBER"/>
    <property type="match status" value="1"/>
</dbReference>
<dbReference type="InterPro" id="IPR014017">
    <property type="entry name" value="DNA_helicase_UvrD-like_C"/>
</dbReference>
<comment type="caution">
    <text evidence="16">The sequence shown here is derived from an EMBL/GenBank/DDBJ whole genome shotgun (WGS) entry which is preliminary data.</text>
</comment>
<evidence type="ECO:0000313" key="16">
    <source>
        <dbReference type="EMBL" id="KXV00052.1"/>
    </source>
</evidence>
<reference evidence="16 17" key="1">
    <citation type="submission" date="2015-06" db="EMBL/GenBank/DDBJ databases">
        <title>Improved classification and identification of acetic acid bacteria using matrix-assisted laser desorption/ionization time-of-flight mass spectrometry; Gluconobacter nephelii and Gluconobacter uchimurae are later heterotypic synonyms of Gluconobacter japonicus and Gluconobacter oxydans, respectively.</title>
        <authorList>
            <person name="Li L."/>
            <person name="Cleenwerck I."/>
            <person name="De Vuyst L."/>
            <person name="Vandamme P."/>
        </authorList>
    </citation>
    <scope>NUCLEOTIDE SEQUENCE [LARGE SCALE GENOMIC DNA]</scope>
    <source>
        <strain evidence="16 17">LMG 1764</strain>
    </source>
</reference>
<keyword evidence="6" id="KW-0238">DNA-binding</keyword>
<dbReference type="PATRIC" id="fig|442.7.peg.3330"/>
<name>A0A149QRX7_9PROT</name>
<dbReference type="GO" id="GO:0043138">
    <property type="term" value="F:3'-5' DNA helicase activity"/>
    <property type="evidence" value="ECO:0007669"/>
    <property type="project" value="UniProtKB-EC"/>
</dbReference>
<dbReference type="Gene3D" id="3.40.50.300">
    <property type="entry name" value="P-loop containing nucleotide triphosphate hydrolases"/>
    <property type="match status" value="2"/>
</dbReference>
<dbReference type="GO" id="GO:0003677">
    <property type="term" value="F:DNA binding"/>
    <property type="evidence" value="ECO:0007669"/>
    <property type="project" value="UniProtKB-KW"/>
</dbReference>
<evidence type="ECO:0000256" key="8">
    <source>
        <dbReference type="ARBA" id="ARBA00034617"/>
    </source>
</evidence>
<dbReference type="PROSITE" id="PS51198">
    <property type="entry name" value="UVRD_HELICASE_ATP_BIND"/>
    <property type="match status" value="1"/>
</dbReference>
<dbReference type="CDD" id="cd17932">
    <property type="entry name" value="DEXQc_UvrD"/>
    <property type="match status" value="1"/>
</dbReference>
<comment type="similarity">
    <text evidence="1">Belongs to the helicase family. UvrD subfamily.</text>
</comment>
<feature type="domain" description="UvrD-like helicase C-terminal" evidence="15">
    <location>
        <begin position="378"/>
        <end position="659"/>
    </location>
</feature>
<evidence type="ECO:0000256" key="13">
    <source>
        <dbReference type="SAM" id="MobiDB-lite"/>
    </source>
</evidence>
<dbReference type="InterPro" id="IPR014016">
    <property type="entry name" value="UvrD-like_ATP-bd"/>
</dbReference>
<dbReference type="Gene3D" id="1.10.10.160">
    <property type="match status" value="1"/>
</dbReference>
<keyword evidence="5 12" id="KW-0067">ATP-binding</keyword>
<dbReference type="Pfam" id="PF13361">
    <property type="entry name" value="UvrD_C"/>
    <property type="match status" value="1"/>
</dbReference>
<dbReference type="Gene3D" id="1.10.486.10">
    <property type="entry name" value="PCRA, domain 4"/>
    <property type="match status" value="1"/>
</dbReference>
<keyword evidence="3 12" id="KW-0378">Hydrolase</keyword>
<evidence type="ECO:0000259" key="14">
    <source>
        <dbReference type="PROSITE" id="PS51198"/>
    </source>
</evidence>
<organism evidence="16 17">
    <name type="scientific">Gluconobacter potus</name>
    <dbReference type="NCBI Taxonomy" id="2724927"/>
    <lineage>
        <taxon>Bacteria</taxon>
        <taxon>Pseudomonadati</taxon>
        <taxon>Pseudomonadota</taxon>
        <taxon>Alphaproteobacteria</taxon>
        <taxon>Acetobacterales</taxon>
        <taxon>Acetobacteraceae</taxon>
        <taxon>Gluconobacter</taxon>
    </lineage>
</organism>
<dbReference type="SUPFAM" id="SSF52540">
    <property type="entry name" value="P-loop containing nucleoside triphosphate hydrolases"/>
    <property type="match status" value="1"/>
</dbReference>
<dbReference type="Pfam" id="PF00580">
    <property type="entry name" value="UvrD-helicase"/>
    <property type="match status" value="1"/>
</dbReference>
<evidence type="ECO:0000256" key="6">
    <source>
        <dbReference type="ARBA" id="ARBA00023125"/>
    </source>
</evidence>
<sequence>MSKALGLWPFSRATSKSPVNDAEPVTDIQTMDNRPQAGGDGHVSSEEHVPVDEQAVSPGHGVAGPVDEDRIDIFDGVTAAQRDAACANGYVLGLAGAGTGKTTTLTTTVARRIMIDGCRPSRVLVTTFTNEAARTMKSRIADKVGASNVPTSIGSFHSLALRQLRENPALAGLDEGFSIIDPEDLVSAANTLFLQLGVFGKELPTRDFLRDFLNYISILKANLIVPADLEGNDPAIIDPMHPGCKLHPLPTYDDNRMPGFVKSLYPVFHDYIRSMNHADYDDLLLWVTRRLVDDPEYRFMMSSRYDAIIIDEFQDVNRAQFEWSRAMASASGQLFAVGDDGQAIYVWRGAHTAYIREFASIFPGSTVIPLERNFRSTGHILSCANALLRQDSKSVPKELYTTAGDGQEVTVRGYENDRDEAQGVASEIYRLLGTGTPAREIAVLYRTNRQGHAVDRALSTLSVPTVVVGGVNFYSRFEIRVALSVLALASFGDTRQGDPYFERVCNVPSRGLGRVSVAKLKDFAHGKGLSLMAAARLKPLAGKAGTALNSFVEIIDQVAAFQSGTLSERLAYGVAVLGYEQALQEVANYDVTSSIQEGQKDITRDDVQEAASRLANLDELYDHARECDSLLELLDRVALQSRRVTEEAVRLMSVHSSKGLEFTHVYLVGFDQGVFPSPRSDNDEEARLAYVAFSRAKRHMTVSWTRVRYGRPTGPSEFLEALPANARRLEGISIEPEGYSPARMKTRYVDDPDLMARLLRSHGLGNRAMSERSMSGRFLGG</sequence>
<dbReference type="PROSITE" id="PS51217">
    <property type="entry name" value="UVRD_HELICASE_CTER"/>
    <property type="match status" value="1"/>
</dbReference>
<feature type="binding site" evidence="12">
    <location>
        <begin position="95"/>
        <end position="102"/>
    </location>
    <ligand>
        <name>ATP</name>
        <dbReference type="ChEBI" id="CHEBI:30616"/>
    </ligand>
</feature>
<evidence type="ECO:0000256" key="12">
    <source>
        <dbReference type="PROSITE-ProRule" id="PRU00560"/>
    </source>
</evidence>
<dbReference type="GO" id="GO:0005829">
    <property type="term" value="C:cytosol"/>
    <property type="evidence" value="ECO:0007669"/>
    <property type="project" value="TreeGrafter"/>
</dbReference>
<gene>
    <name evidence="16" type="ORF">AD929_12540</name>
</gene>
<evidence type="ECO:0000256" key="11">
    <source>
        <dbReference type="ARBA" id="ARBA00048988"/>
    </source>
</evidence>
<dbReference type="InterPro" id="IPR027417">
    <property type="entry name" value="P-loop_NTPase"/>
</dbReference>
<evidence type="ECO:0000256" key="10">
    <source>
        <dbReference type="ARBA" id="ARBA00034923"/>
    </source>
</evidence>
<accession>A0A149QRX7</accession>
<evidence type="ECO:0000256" key="4">
    <source>
        <dbReference type="ARBA" id="ARBA00022806"/>
    </source>
</evidence>
<evidence type="ECO:0000259" key="15">
    <source>
        <dbReference type="PROSITE" id="PS51217"/>
    </source>
</evidence>
<dbReference type="GO" id="GO:0000725">
    <property type="term" value="P:recombinational repair"/>
    <property type="evidence" value="ECO:0007669"/>
    <property type="project" value="TreeGrafter"/>
</dbReference>
<evidence type="ECO:0000256" key="5">
    <source>
        <dbReference type="ARBA" id="ARBA00022840"/>
    </source>
</evidence>
<dbReference type="GO" id="GO:0033202">
    <property type="term" value="C:DNA helicase complex"/>
    <property type="evidence" value="ECO:0007669"/>
    <property type="project" value="TreeGrafter"/>
</dbReference>
<evidence type="ECO:0000256" key="1">
    <source>
        <dbReference type="ARBA" id="ARBA00009922"/>
    </source>
</evidence>
<keyword evidence="7" id="KW-0413">Isomerase</keyword>
<dbReference type="EMBL" id="LHZB01000118">
    <property type="protein sequence ID" value="KXV00052.1"/>
    <property type="molecule type" value="Genomic_DNA"/>
</dbReference>
<dbReference type="EC" id="5.6.2.4" evidence="9"/>
<comment type="catalytic activity">
    <reaction evidence="11">
        <text>ATP + H2O = ADP + phosphate + H(+)</text>
        <dbReference type="Rhea" id="RHEA:13065"/>
        <dbReference type="ChEBI" id="CHEBI:15377"/>
        <dbReference type="ChEBI" id="CHEBI:15378"/>
        <dbReference type="ChEBI" id="CHEBI:30616"/>
        <dbReference type="ChEBI" id="CHEBI:43474"/>
        <dbReference type="ChEBI" id="CHEBI:456216"/>
        <dbReference type="EC" id="5.6.2.4"/>
    </reaction>
</comment>
<evidence type="ECO:0000256" key="9">
    <source>
        <dbReference type="ARBA" id="ARBA00034808"/>
    </source>
</evidence>
<feature type="domain" description="UvrD-like helicase ATP-binding" evidence="14">
    <location>
        <begin position="74"/>
        <end position="377"/>
    </location>
</feature>
<keyword evidence="4 12" id="KW-0347">Helicase</keyword>
<dbReference type="AlphaFoldDB" id="A0A149QRX7"/>
<dbReference type="PANTHER" id="PTHR11070:SF2">
    <property type="entry name" value="ATP-DEPENDENT DNA HELICASE SRS2"/>
    <property type="match status" value="1"/>
</dbReference>
<evidence type="ECO:0000256" key="7">
    <source>
        <dbReference type="ARBA" id="ARBA00023235"/>
    </source>
</evidence>
<evidence type="ECO:0000256" key="3">
    <source>
        <dbReference type="ARBA" id="ARBA00022801"/>
    </source>
</evidence>
<keyword evidence="2 12" id="KW-0547">Nucleotide-binding</keyword>
<evidence type="ECO:0000256" key="2">
    <source>
        <dbReference type="ARBA" id="ARBA00022741"/>
    </source>
</evidence>
<dbReference type="InterPro" id="IPR013986">
    <property type="entry name" value="DExx_box_DNA_helicase_dom_sf"/>
</dbReference>
<protein>
    <recommendedName>
        <fullName evidence="9">DNA 3'-5' helicase</fullName>
        <ecNumber evidence="9">5.6.2.4</ecNumber>
    </recommendedName>
    <alternativeName>
        <fullName evidence="10">DNA 3'-5' helicase II</fullName>
    </alternativeName>
</protein>
<proteinExistence type="inferred from homology"/>